<dbReference type="PANTHER" id="PTHR44167:SF23">
    <property type="entry name" value="CDC7 KINASE, ISOFORM A-RELATED"/>
    <property type="match status" value="1"/>
</dbReference>
<dbReference type="HOGENOM" id="CLU_000288_118_2_1"/>
<dbReference type="CDD" id="cd14019">
    <property type="entry name" value="STKc_Cdc7"/>
    <property type="match status" value="1"/>
</dbReference>
<evidence type="ECO:0000313" key="10">
    <source>
        <dbReference type="Proteomes" id="UP000002035"/>
    </source>
</evidence>
<dbReference type="GO" id="GO:0033314">
    <property type="term" value="P:mitotic DNA replication checkpoint signaling"/>
    <property type="evidence" value="ECO:0007669"/>
    <property type="project" value="EnsemblFungi"/>
</dbReference>
<dbReference type="GO" id="GO:0000785">
    <property type="term" value="C:chromatin"/>
    <property type="evidence" value="ECO:0007669"/>
    <property type="project" value="EnsemblFungi"/>
</dbReference>
<dbReference type="SMART" id="SM00220">
    <property type="entry name" value="S_TKc"/>
    <property type="match status" value="1"/>
</dbReference>
<keyword evidence="3" id="KW-0808">Transferase</keyword>
<evidence type="ECO:0000256" key="5">
    <source>
        <dbReference type="ARBA" id="ARBA00022777"/>
    </source>
</evidence>
<dbReference type="Gene3D" id="1.10.510.10">
    <property type="entry name" value="Transferase(Phosphotransferase) domain 1"/>
    <property type="match status" value="1"/>
</dbReference>
<dbReference type="GO" id="GO:0004674">
    <property type="term" value="F:protein serine/threonine kinase activity"/>
    <property type="evidence" value="ECO:0007669"/>
    <property type="project" value="UniProtKB-KW"/>
</dbReference>
<dbReference type="OrthoDB" id="10020333at2759"/>
<dbReference type="GO" id="GO:1902977">
    <property type="term" value="P:mitotic DNA replication preinitiation complex assembly"/>
    <property type="evidence" value="ECO:0007669"/>
    <property type="project" value="EnsemblFungi"/>
</dbReference>
<feature type="region of interest" description="Disordered" evidence="7">
    <location>
        <begin position="423"/>
        <end position="450"/>
    </location>
</feature>
<dbReference type="GO" id="GO:1904968">
    <property type="term" value="P:positive regulation of spindle attachment to meiosis I kinetochore"/>
    <property type="evidence" value="ECO:0007669"/>
    <property type="project" value="EnsemblFungi"/>
</dbReference>
<dbReference type="STRING" id="554155.C5G0B8"/>
<dbReference type="GeneID" id="9227466"/>
<dbReference type="InterPro" id="IPR008271">
    <property type="entry name" value="Ser/Thr_kinase_AS"/>
</dbReference>
<accession>C5G0B8</accession>
<feature type="compositionally biased region" description="Acidic residues" evidence="7">
    <location>
        <begin position="44"/>
        <end position="81"/>
    </location>
</feature>
<dbReference type="EC" id="2.7.11.1" evidence="1"/>
<dbReference type="GO" id="GO:0031431">
    <property type="term" value="C:Dbf4-dependent protein kinase complex"/>
    <property type="evidence" value="ECO:0007669"/>
    <property type="project" value="EnsemblFungi"/>
</dbReference>
<feature type="compositionally biased region" description="Low complexity" evidence="7">
    <location>
        <begin position="259"/>
        <end position="268"/>
    </location>
</feature>
<evidence type="ECO:0000256" key="2">
    <source>
        <dbReference type="ARBA" id="ARBA00022527"/>
    </source>
</evidence>
<dbReference type="PROSITE" id="PS50011">
    <property type="entry name" value="PROTEIN_KINASE_DOM"/>
    <property type="match status" value="1"/>
</dbReference>
<dbReference type="GO" id="GO:0045739">
    <property type="term" value="P:positive regulation of DNA repair"/>
    <property type="evidence" value="ECO:0007669"/>
    <property type="project" value="EnsemblFungi"/>
</dbReference>
<dbReference type="VEuPathDB" id="FungiDB:MCYG_08390"/>
<evidence type="ECO:0000313" key="9">
    <source>
        <dbReference type="EMBL" id="EEQ35571.1"/>
    </source>
</evidence>
<protein>
    <recommendedName>
        <fullName evidence="1">non-specific serine/threonine protein kinase</fullName>
        <ecNumber evidence="1">2.7.11.1</ecNumber>
    </recommendedName>
</protein>
<name>C5G0B8_ARTOC</name>
<dbReference type="GO" id="GO:0005524">
    <property type="term" value="F:ATP binding"/>
    <property type="evidence" value="ECO:0007669"/>
    <property type="project" value="UniProtKB-KW"/>
</dbReference>
<dbReference type="GO" id="GO:0042802">
    <property type="term" value="F:identical protein binding"/>
    <property type="evidence" value="ECO:0007669"/>
    <property type="project" value="EnsemblFungi"/>
</dbReference>
<dbReference type="GO" id="GO:0000775">
    <property type="term" value="C:chromosome, centromeric region"/>
    <property type="evidence" value="ECO:0007669"/>
    <property type="project" value="EnsemblFungi"/>
</dbReference>
<organism evidence="9 10">
    <name type="scientific">Arthroderma otae (strain ATCC MYA-4605 / CBS 113480)</name>
    <name type="common">Microsporum canis</name>
    <dbReference type="NCBI Taxonomy" id="554155"/>
    <lineage>
        <taxon>Eukaryota</taxon>
        <taxon>Fungi</taxon>
        <taxon>Dikarya</taxon>
        <taxon>Ascomycota</taxon>
        <taxon>Pezizomycotina</taxon>
        <taxon>Eurotiomycetes</taxon>
        <taxon>Eurotiomycetidae</taxon>
        <taxon>Onygenales</taxon>
        <taxon>Arthrodermataceae</taxon>
        <taxon>Microsporum</taxon>
    </lineage>
</organism>
<sequence length="456" mass="51905">METVPDYAASLHSSPEDETGKDEMNDYSDEETRSFVYEEKNVAEDENCSSLGEEEEEEEKEEEEKEEEDIESEHEEQDEAVLEDMRKLQNNYKLRGKFRLINRVGEETSSKDEEICALKKIYVTSSPSRILNELQILYDLRGDPSVCHIKAAFRLDDQVIAVLPYFPHTDFRLMFRTFLVEDMRHYFKSLLGGLAFVHSREVIHRDIKPTNFLYNPKLRRGVLVDFGLAEYESDGIGCLCKDPRMSYTPKIEKIMEAAQGGPSQAPAGYPRNDSRPSRRANRAGTRGFRAPEVLFKCPCQSTKIDVWSVGVILLTFMARRFPFFHSLDDADALIEIACIFGYRRMQRAAAEHGLVFDTNIPSIGEKGYTLARIILWSSCLDELTGREKQAIRLLNHLLDLSPKTRYTAAQALQHSFFQNPQGDDLPWGADDPAQMAPADEANDETACDAGDDVKLI</sequence>
<dbReference type="GO" id="GO:0060903">
    <property type="term" value="P:positive regulation of meiosis I"/>
    <property type="evidence" value="ECO:0007669"/>
    <property type="project" value="EnsemblFungi"/>
</dbReference>
<dbReference type="GO" id="GO:0031573">
    <property type="term" value="P:mitotic intra-S DNA damage checkpoint signaling"/>
    <property type="evidence" value="ECO:0007669"/>
    <property type="project" value="EnsemblFungi"/>
</dbReference>
<dbReference type="PANTHER" id="PTHR44167">
    <property type="entry name" value="OVARIAN-SPECIFIC SERINE/THREONINE-PROTEIN KINASE LOK-RELATED"/>
    <property type="match status" value="1"/>
</dbReference>
<feature type="compositionally biased region" description="Acidic residues" evidence="7">
    <location>
        <begin position="16"/>
        <end position="29"/>
    </location>
</feature>
<dbReference type="GO" id="GO:1905263">
    <property type="term" value="P:positive regulation of meiotic DNA double-strand break formation involved in reciprocal meiotic recombination"/>
    <property type="evidence" value="ECO:0007669"/>
    <property type="project" value="EnsemblFungi"/>
</dbReference>
<dbReference type="RefSeq" id="XP_002843307.1">
    <property type="nucleotide sequence ID" value="XM_002843261.1"/>
</dbReference>
<evidence type="ECO:0000256" key="6">
    <source>
        <dbReference type="ARBA" id="ARBA00022840"/>
    </source>
</evidence>
<dbReference type="InterPro" id="IPR011009">
    <property type="entry name" value="Kinase-like_dom_sf"/>
</dbReference>
<evidence type="ECO:0000256" key="1">
    <source>
        <dbReference type="ARBA" id="ARBA00012513"/>
    </source>
</evidence>
<feature type="region of interest" description="Disordered" evidence="7">
    <location>
        <begin position="259"/>
        <end position="284"/>
    </location>
</feature>
<dbReference type="GO" id="GO:0000727">
    <property type="term" value="P:double-strand break repair via break-induced replication"/>
    <property type="evidence" value="ECO:0007669"/>
    <property type="project" value="EnsemblFungi"/>
</dbReference>
<keyword evidence="5 9" id="KW-0418">Kinase</keyword>
<dbReference type="GO" id="GO:0006279">
    <property type="term" value="P:premeiotic DNA replication"/>
    <property type="evidence" value="ECO:0007669"/>
    <property type="project" value="EnsemblFungi"/>
</dbReference>
<keyword evidence="2 9" id="KW-0723">Serine/threonine-protein kinase</keyword>
<evidence type="ECO:0000256" key="4">
    <source>
        <dbReference type="ARBA" id="ARBA00022741"/>
    </source>
</evidence>
<evidence type="ECO:0000256" key="3">
    <source>
        <dbReference type="ARBA" id="ARBA00022679"/>
    </source>
</evidence>
<dbReference type="Gene3D" id="3.30.200.20">
    <property type="entry name" value="Phosphorylase Kinase, domain 1"/>
    <property type="match status" value="1"/>
</dbReference>
<keyword evidence="10" id="KW-1185">Reference proteome</keyword>
<dbReference type="AlphaFoldDB" id="C5G0B8"/>
<feature type="compositionally biased region" description="Acidic residues" evidence="7">
    <location>
        <begin position="440"/>
        <end position="450"/>
    </location>
</feature>
<proteinExistence type="predicted"/>
<dbReference type="eggNOG" id="KOG1167">
    <property type="taxonomic scope" value="Eukaryota"/>
</dbReference>
<keyword evidence="4" id="KW-0547">Nucleotide-binding</keyword>
<dbReference type="GO" id="GO:0006270">
    <property type="term" value="P:DNA replication initiation"/>
    <property type="evidence" value="ECO:0007669"/>
    <property type="project" value="EnsemblFungi"/>
</dbReference>
<feature type="region of interest" description="Disordered" evidence="7">
    <location>
        <begin position="1"/>
        <end position="81"/>
    </location>
</feature>
<feature type="compositionally biased region" description="Basic and acidic residues" evidence="7">
    <location>
        <begin position="30"/>
        <end position="43"/>
    </location>
</feature>
<dbReference type="GO" id="GO:1905342">
    <property type="term" value="P:positive regulation of protein localization to kinetochore"/>
    <property type="evidence" value="ECO:0007669"/>
    <property type="project" value="EnsemblFungi"/>
</dbReference>
<dbReference type="EMBL" id="DS995708">
    <property type="protein sequence ID" value="EEQ35571.1"/>
    <property type="molecule type" value="Genomic_DNA"/>
</dbReference>
<gene>
    <name evidence="9" type="ORF">MCYG_08390</name>
</gene>
<dbReference type="Proteomes" id="UP000002035">
    <property type="component" value="Unassembled WGS sequence"/>
</dbReference>
<keyword evidence="6" id="KW-0067">ATP-binding</keyword>
<dbReference type="InterPro" id="IPR000719">
    <property type="entry name" value="Prot_kinase_dom"/>
</dbReference>
<evidence type="ECO:0000259" key="8">
    <source>
        <dbReference type="PROSITE" id="PS50011"/>
    </source>
</evidence>
<dbReference type="SUPFAM" id="SSF56112">
    <property type="entry name" value="Protein kinase-like (PK-like)"/>
    <property type="match status" value="1"/>
</dbReference>
<reference evidence="10" key="1">
    <citation type="journal article" date="2012" name="MBio">
        <title>Comparative genome analysis of Trichophyton rubrum and related dermatophytes reveals candidate genes involved in infection.</title>
        <authorList>
            <person name="Martinez D.A."/>
            <person name="Oliver B.G."/>
            <person name="Graeser Y."/>
            <person name="Goldberg J.M."/>
            <person name="Li W."/>
            <person name="Martinez-Rossi N.M."/>
            <person name="Monod M."/>
            <person name="Shelest E."/>
            <person name="Barton R.C."/>
            <person name="Birch E."/>
            <person name="Brakhage A.A."/>
            <person name="Chen Z."/>
            <person name="Gurr S.J."/>
            <person name="Heiman D."/>
            <person name="Heitman J."/>
            <person name="Kosti I."/>
            <person name="Rossi A."/>
            <person name="Saif S."/>
            <person name="Samalova M."/>
            <person name="Saunders C.W."/>
            <person name="Shea T."/>
            <person name="Summerbell R.C."/>
            <person name="Xu J."/>
            <person name="Young S."/>
            <person name="Zeng Q."/>
            <person name="Birren B.W."/>
            <person name="Cuomo C.A."/>
            <person name="White T.C."/>
        </authorList>
    </citation>
    <scope>NUCLEOTIDE SEQUENCE [LARGE SCALE GENOMIC DNA]</scope>
    <source>
        <strain evidence="10">ATCC MYA-4605 / CBS 113480</strain>
    </source>
</reference>
<dbReference type="GO" id="GO:0031503">
    <property type="term" value="P:protein-containing complex localization"/>
    <property type="evidence" value="ECO:0007669"/>
    <property type="project" value="EnsemblFungi"/>
</dbReference>
<feature type="domain" description="Protein kinase" evidence="8">
    <location>
        <begin position="87"/>
        <end position="417"/>
    </location>
</feature>
<dbReference type="PROSITE" id="PS00108">
    <property type="entry name" value="PROTEIN_KINASE_ST"/>
    <property type="match status" value="1"/>
</dbReference>
<dbReference type="GO" id="GO:0001100">
    <property type="term" value="P:negative regulation of exit from mitosis"/>
    <property type="evidence" value="ECO:0007669"/>
    <property type="project" value="EnsemblFungi"/>
</dbReference>
<dbReference type="OMA" id="QGFTMEK"/>
<evidence type="ECO:0000256" key="7">
    <source>
        <dbReference type="SAM" id="MobiDB-lite"/>
    </source>
</evidence>
<dbReference type="GO" id="GO:0000082">
    <property type="term" value="P:G1/S transition of mitotic cell cycle"/>
    <property type="evidence" value="ECO:0007669"/>
    <property type="project" value="EnsemblFungi"/>
</dbReference>
<dbReference type="Pfam" id="PF00069">
    <property type="entry name" value="Pkinase"/>
    <property type="match status" value="2"/>
</dbReference>
<dbReference type="GO" id="GO:1903468">
    <property type="term" value="P:positive regulation of DNA replication initiation"/>
    <property type="evidence" value="ECO:0007669"/>
    <property type="project" value="EnsemblFungi"/>
</dbReference>